<proteinExistence type="predicted"/>
<comment type="caution">
    <text evidence="1">The sequence shown here is derived from an EMBL/GenBank/DDBJ whole genome shotgun (WGS) entry which is preliminary data.</text>
</comment>
<dbReference type="AlphaFoldDB" id="A0A2I0KZ57"/>
<accession>A0A2I0KZ57</accession>
<organism evidence="1 2">
    <name type="scientific">Punica granatum</name>
    <name type="common">Pomegranate</name>
    <dbReference type="NCBI Taxonomy" id="22663"/>
    <lineage>
        <taxon>Eukaryota</taxon>
        <taxon>Viridiplantae</taxon>
        <taxon>Streptophyta</taxon>
        <taxon>Embryophyta</taxon>
        <taxon>Tracheophyta</taxon>
        <taxon>Spermatophyta</taxon>
        <taxon>Magnoliopsida</taxon>
        <taxon>eudicotyledons</taxon>
        <taxon>Gunneridae</taxon>
        <taxon>Pentapetalae</taxon>
        <taxon>rosids</taxon>
        <taxon>malvids</taxon>
        <taxon>Myrtales</taxon>
        <taxon>Lythraceae</taxon>
        <taxon>Punica</taxon>
    </lineage>
</organism>
<protein>
    <submittedName>
        <fullName evidence="1">Uncharacterized protein</fullName>
    </submittedName>
</protein>
<evidence type="ECO:0000313" key="1">
    <source>
        <dbReference type="EMBL" id="PKI73741.1"/>
    </source>
</evidence>
<gene>
    <name evidence="1" type="ORF">CRG98_005868</name>
</gene>
<evidence type="ECO:0000313" key="2">
    <source>
        <dbReference type="Proteomes" id="UP000233551"/>
    </source>
</evidence>
<name>A0A2I0KZ57_PUNGR</name>
<sequence length="122" mass="13453">MKDCKGISDESLIIDRSTYFFELIGQLSLVKIGLHVFEVLKLDTGKLHLNVECMRATTLNKHAIQPFRDLSSRRFVMFGAETVLVGSAVAEGVGLGVGLGGVWLDWRSLVLEWSDLLAMVTA</sequence>
<dbReference type="Proteomes" id="UP000233551">
    <property type="component" value="Unassembled WGS sequence"/>
</dbReference>
<keyword evidence="2" id="KW-1185">Reference proteome</keyword>
<reference evidence="1 2" key="1">
    <citation type="submission" date="2017-11" db="EMBL/GenBank/DDBJ databases">
        <title>De-novo sequencing of pomegranate (Punica granatum L.) genome.</title>
        <authorList>
            <person name="Akparov Z."/>
            <person name="Amiraslanov A."/>
            <person name="Hajiyeva S."/>
            <person name="Abbasov M."/>
            <person name="Kaur K."/>
            <person name="Hamwieh A."/>
            <person name="Solovyev V."/>
            <person name="Salamov A."/>
            <person name="Braich B."/>
            <person name="Kosarev P."/>
            <person name="Mahmoud A."/>
            <person name="Hajiyev E."/>
            <person name="Babayeva S."/>
            <person name="Izzatullayeva V."/>
            <person name="Mammadov A."/>
            <person name="Mammadov A."/>
            <person name="Sharifova S."/>
            <person name="Ojaghi J."/>
            <person name="Eynullazada K."/>
            <person name="Bayramov B."/>
            <person name="Abdulazimova A."/>
            <person name="Shahmuradov I."/>
        </authorList>
    </citation>
    <scope>NUCLEOTIDE SEQUENCE [LARGE SCALE GENOMIC DNA]</scope>
    <source>
        <strain evidence="2">cv. AG2017</strain>
        <tissue evidence="1">Leaf</tissue>
    </source>
</reference>
<dbReference type="EMBL" id="PGOL01000255">
    <property type="protein sequence ID" value="PKI73741.1"/>
    <property type="molecule type" value="Genomic_DNA"/>
</dbReference>